<feature type="transmembrane region" description="Helical" evidence="1">
    <location>
        <begin position="7"/>
        <end position="26"/>
    </location>
</feature>
<keyword evidence="1" id="KW-0472">Membrane</keyword>
<dbReference type="InterPro" id="IPR031360">
    <property type="entry name" value="TrpP"/>
</dbReference>
<protein>
    <submittedName>
        <fullName evidence="2">Tryptophan transporter</fullName>
    </submittedName>
</protein>
<feature type="transmembrane region" description="Helical" evidence="1">
    <location>
        <begin position="137"/>
        <end position="160"/>
    </location>
</feature>
<evidence type="ECO:0000256" key="1">
    <source>
        <dbReference type="SAM" id="Phobius"/>
    </source>
</evidence>
<proteinExistence type="predicted"/>
<keyword evidence="3" id="KW-1185">Reference proteome</keyword>
<reference evidence="2 3" key="1">
    <citation type="submission" date="2020-08" db="EMBL/GenBank/DDBJ databases">
        <title>A Genomic Blueprint of the Chicken Gut Microbiome.</title>
        <authorList>
            <person name="Gilroy R."/>
            <person name="Ravi A."/>
            <person name="Getino M."/>
            <person name="Pursley I."/>
            <person name="Horton D.L."/>
            <person name="Alikhan N.-F."/>
            <person name="Baker D."/>
            <person name="Gharbi K."/>
            <person name="Hall N."/>
            <person name="Watson M."/>
            <person name="Adriaenssens E.M."/>
            <person name="Foster-Nyarko E."/>
            <person name="Jarju S."/>
            <person name="Secka A."/>
            <person name="Antonio M."/>
            <person name="Oren A."/>
            <person name="Chaudhuri R."/>
            <person name="La Ragione R.M."/>
            <person name="Hildebrand F."/>
            <person name="Pallen M.J."/>
        </authorList>
    </citation>
    <scope>NUCLEOTIDE SEQUENCE [LARGE SCALE GENOMIC DNA]</scope>
    <source>
        <strain evidence="2 3">Sa3CUN1</strain>
    </source>
</reference>
<dbReference type="RefSeq" id="WP_191748583.1">
    <property type="nucleotide sequence ID" value="NZ_JACSQZ010000008.1"/>
</dbReference>
<dbReference type="Pfam" id="PF17099">
    <property type="entry name" value="TrpP"/>
    <property type="match status" value="1"/>
</dbReference>
<organism evidence="2 3">
    <name type="scientific">Clostridium gallinarum</name>
    <dbReference type="NCBI Taxonomy" id="2762246"/>
    <lineage>
        <taxon>Bacteria</taxon>
        <taxon>Bacillati</taxon>
        <taxon>Bacillota</taxon>
        <taxon>Clostridia</taxon>
        <taxon>Eubacteriales</taxon>
        <taxon>Clostridiaceae</taxon>
        <taxon>Clostridium</taxon>
    </lineage>
</organism>
<feature type="transmembrane region" description="Helical" evidence="1">
    <location>
        <begin position="110"/>
        <end position="131"/>
    </location>
</feature>
<gene>
    <name evidence="2" type="ORF">H9660_03420</name>
</gene>
<keyword evidence="1" id="KW-0812">Transmembrane</keyword>
<accession>A0ABR8Q189</accession>
<dbReference type="EMBL" id="JACSQZ010000008">
    <property type="protein sequence ID" value="MBD7914188.1"/>
    <property type="molecule type" value="Genomic_DNA"/>
</dbReference>
<name>A0ABR8Q189_9CLOT</name>
<keyword evidence="1" id="KW-1133">Transmembrane helix</keyword>
<evidence type="ECO:0000313" key="2">
    <source>
        <dbReference type="EMBL" id="MBD7914188.1"/>
    </source>
</evidence>
<dbReference type="Proteomes" id="UP000640335">
    <property type="component" value="Unassembled WGS sequence"/>
</dbReference>
<comment type="caution">
    <text evidence="2">The sequence shown here is derived from an EMBL/GenBank/DDBJ whole genome shotgun (WGS) entry which is preliminary data.</text>
</comment>
<evidence type="ECO:0000313" key="3">
    <source>
        <dbReference type="Proteomes" id="UP000640335"/>
    </source>
</evidence>
<sequence>MEKNINVKKMILNAILISIGALLHQITPALGLPMQPDFALTMLFIIILINDDYKTTLISSLIIGIITALTTKFPGGQLPNIIDKVVVGQIIYLIFKLIGNRLNNDIKIIVSLSFGTILSGVIFLFSASILVGLPSSFISLIIVVVLPAVFINIFAGTILYKAIGRALKVTGAVISK</sequence>